<evidence type="ECO:0000256" key="1">
    <source>
        <dbReference type="ARBA" id="ARBA00023015"/>
    </source>
</evidence>
<evidence type="ECO:0000256" key="5">
    <source>
        <dbReference type="SAM" id="Phobius"/>
    </source>
</evidence>
<organism evidence="6 7">
    <name type="scientific">Cephalotrichum gorgonifer</name>
    <dbReference type="NCBI Taxonomy" id="2041049"/>
    <lineage>
        <taxon>Eukaryota</taxon>
        <taxon>Fungi</taxon>
        <taxon>Dikarya</taxon>
        <taxon>Ascomycota</taxon>
        <taxon>Pezizomycotina</taxon>
        <taxon>Sordariomycetes</taxon>
        <taxon>Hypocreomycetidae</taxon>
        <taxon>Microascales</taxon>
        <taxon>Microascaceae</taxon>
        <taxon>Cephalotrichum</taxon>
    </lineage>
</organism>
<keyword evidence="5" id="KW-0472">Membrane</keyword>
<sequence>MERPSERSEDLADRRIPESSINVIEPEPITHSADATDGIDSTDGVGSIMFTKGERVDAGFFGPSSNISFTREILGATILEFYNASISLYMIMGRVLDVLYGSNLDSDTPPDMFKIAIDVSLMENQISEAQKSFPSTLYPVQLSDLMGGTRPPVRTLRFRLILTLRYHNLRILAHRPLLQRYLGILRSHPSEHKQSLSSLHQVGVSSLHICMQSARTIIELLAYTTKSKGEDKGLLGAWWFSLYYVFNAALVIYSGLLIQSYTEDHGWPFSLSNSEIQRNLLYQAVDSLMSLDNGNTRAEKCAQYILRLDRVLDSLYTQNRPRTDTIPALMDTLQHEGSRLNGGALNTDSYHIEQTPFELDFSELMVPGDLDFLKPALQDVEMSGLEVDLMSRDAIVSTFPAEIYTGPIALQADVAIYLTFLLVLAHMPRLLNLQGQHRQRRLASQR</sequence>
<keyword evidence="5" id="KW-0812">Transmembrane</keyword>
<keyword evidence="4" id="KW-0539">Nucleus</keyword>
<name>A0AAE8N4H5_9PEZI</name>
<dbReference type="GO" id="GO:0000978">
    <property type="term" value="F:RNA polymerase II cis-regulatory region sequence-specific DNA binding"/>
    <property type="evidence" value="ECO:0007669"/>
    <property type="project" value="TreeGrafter"/>
</dbReference>
<dbReference type="GO" id="GO:0000435">
    <property type="term" value="P:positive regulation of transcription from RNA polymerase II promoter by galactose"/>
    <property type="evidence" value="ECO:0007669"/>
    <property type="project" value="TreeGrafter"/>
</dbReference>
<dbReference type="PANTHER" id="PTHR47424">
    <property type="entry name" value="REGULATORY PROTEIN GAL4"/>
    <property type="match status" value="1"/>
</dbReference>
<evidence type="ECO:0000256" key="3">
    <source>
        <dbReference type="ARBA" id="ARBA00023163"/>
    </source>
</evidence>
<accession>A0AAE8N4H5</accession>
<keyword evidence="1" id="KW-0805">Transcription regulation</keyword>
<evidence type="ECO:0000313" key="7">
    <source>
        <dbReference type="Proteomes" id="UP001187682"/>
    </source>
</evidence>
<keyword evidence="5" id="KW-1133">Transmembrane helix</keyword>
<protein>
    <recommendedName>
        <fullName evidence="8">Transcription factor domain-containing protein</fullName>
    </recommendedName>
</protein>
<dbReference type="PANTHER" id="PTHR47424:SF3">
    <property type="entry name" value="REGULATORY PROTEIN GAL4"/>
    <property type="match status" value="1"/>
</dbReference>
<evidence type="ECO:0000313" key="6">
    <source>
        <dbReference type="EMBL" id="SPO05404.1"/>
    </source>
</evidence>
<dbReference type="InterPro" id="IPR051127">
    <property type="entry name" value="Fungal_SecMet_Regulators"/>
</dbReference>
<reference evidence="6" key="1">
    <citation type="submission" date="2018-03" db="EMBL/GenBank/DDBJ databases">
        <authorList>
            <person name="Guldener U."/>
        </authorList>
    </citation>
    <scope>NUCLEOTIDE SEQUENCE</scope>
</reference>
<keyword evidence="3" id="KW-0804">Transcription</keyword>
<evidence type="ECO:0008006" key="8">
    <source>
        <dbReference type="Google" id="ProtNLM"/>
    </source>
</evidence>
<dbReference type="Proteomes" id="UP001187682">
    <property type="component" value="Unassembled WGS sequence"/>
</dbReference>
<gene>
    <name evidence="6" type="ORF">DNG_08091</name>
</gene>
<dbReference type="GO" id="GO:0005634">
    <property type="term" value="C:nucleus"/>
    <property type="evidence" value="ECO:0007669"/>
    <property type="project" value="TreeGrafter"/>
</dbReference>
<evidence type="ECO:0000256" key="2">
    <source>
        <dbReference type="ARBA" id="ARBA00023125"/>
    </source>
</evidence>
<keyword evidence="2" id="KW-0238">DNA-binding</keyword>
<keyword evidence="7" id="KW-1185">Reference proteome</keyword>
<dbReference type="AlphaFoldDB" id="A0AAE8N4H5"/>
<feature type="transmembrane region" description="Helical" evidence="5">
    <location>
        <begin position="236"/>
        <end position="258"/>
    </location>
</feature>
<dbReference type="EMBL" id="ONZQ02000012">
    <property type="protein sequence ID" value="SPO05404.1"/>
    <property type="molecule type" value="Genomic_DNA"/>
</dbReference>
<evidence type="ECO:0000256" key="4">
    <source>
        <dbReference type="ARBA" id="ARBA00023242"/>
    </source>
</evidence>
<comment type="caution">
    <text evidence="6">The sequence shown here is derived from an EMBL/GenBank/DDBJ whole genome shotgun (WGS) entry which is preliminary data.</text>
</comment>
<proteinExistence type="predicted"/>
<dbReference type="CDD" id="cd12148">
    <property type="entry name" value="fungal_TF_MHR"/>
    <property type="match status" value="1"/>
</dbReference>
<dbReference type="GO" id="GO:0000981">
    <property type="term" value="F:DNA-binding transcription factor activity, RNA polymerase II-specific"/>
    <property type="evidence" value="ECO:0007669"/>
    <property type="project" value="TreeGrafter"/>
</dbReference>